<organism evidence="2 3">
    <name type="scientific">Moraxella macacae 0408225</name>
    <dbReference type="NCBI Taxonomy" id="1230338"/>
    <lineage>
        <taxon>Bacteria</taxon>
        <taxon>Pseudomonadati</taxon>
        <taxon>Pseudomonadota</taxon>
        <taxon>Gammaproteobacteria</taxon>
        <taxon>Moraxellales</taxon>
        <taxon>Moraxellaceae</taxon>
        <taxon>Moraxella</taxon>
    </lineage>
</organism>
<name>L2FA31_9GAMM</name>
<dbReference type="Pfam" id="PF03372">
    <property type="entry name" value="Exo_endo_phos"/>
    <property type="match status" value="1"/>
</dbReference>
<dbReference type="GO" id="GO:0003824">
    <property type="term" value="F:catalytic activity"/>
    <property type="evidence" value="ECO:0007669"/>
    <property type="project" value="InterPro"/>
</dbReference>
<evidence type="ECO:0000313" key="3">
    <source>
        <dbReference type="Proteomes" id="UP000023795"/>
    </source>
</evidence>
<sequence>MPMPPPTFTITSYNIHKGMSPLGRKVMVDPIAKALKQLNSDILCLQEVQGQNLKRVLKFNDFPKQPQHEWFGEYLQMLPNYGKNCQYPHGHHGNAILSRFALYPKHNVNISVNRFERRGLLHCEIVLPNLRPISVLNAHLNLLERDRTKQYQAINDYIKHNIDPHAPLILAGDFNDWQQLSMDKLTKNLQLQEVIQQKFGKLLPTFPARLPLLSLDRIYIKNLTVKQAWLHTGKPFDKLSDHLPISAKLAFI</sequence>
<dbReference type="InterPro" id="IPR051916">
    <property type="entry name" value="GPI-anchor_lipid_remodeler"/>
</dbReference>
<dbReference type="InterPro" id="IPR036691">
    <property type="entry name" value="Endo/exonu/phosph_ase_sf"/>
</dbReference>
<evidence type="ECO:0000313" key="2">
    <source>
        <dbReference type="EMBL" id="ELA09596.1"/>
    </source>
</evidence>
<dbReference type="PANTHER" id="PTHR14859:SF1">
    <property type="entry name" value="PGAP2-INTERACTING PROTEIN"/>
    <property type="match status" value="1"/>
</dbReference>
<dbReference type="GO" id="GO:0016020">
    <property type="term" value="C:membrane"/>
    <property type="evidence" value="ECO:0007669"/>
    <property type="project" value="GOC"/>
</dbReference>
<keyword evidence="3" id="KW-1185">Reference proteome</keyword>
<protein>
    <recommendedName>
        <fullName evidence="1">Endonuclease/exonuclease/phosphatase domain-containing protein</fullName>
    </recommendedName>
</protein>
<dbReference type="GO" id="GO:0006506">
    <property type="term" value="P:GPI anchor biosynthetic process"/>
    <property type="evidence" value="ECO:0007669"/>
    <property type="project" value="TreeGrafter"/>
</dbReference>
<dbReference type="Gene3D" id="3.60.10.10">
    <property type="entry name" value="Endonuclease/exonuclease/phosphatase"/>
    <property type="match status" value="1"/>
</dbReference>
<dbReference type="PATRIC" id="fig|1230338.3.peg.934"/>
<gene>
    <name evidence="2" type="ORF">MOMA_04300</name>
</gene>
<reference evidence="2 3" key="1">
    <citation type="journal article" date="2013" name="Genome Announc.">
        <title>Genome Sequence of Moraxella macacae 0408225, a Novel Bacterial Species Isolated from a Cynomolgus Macaque with Epistaxis.</title>
        <authorList>
            <person name="Ladner J.T."/>
            <person name="Whitehouse C.A."/>
            <person name="Koroleva G.I."/>
            <person name="Palacios G.F."/>
        </authorList>
    </citation>
    <scope>NUCLEOTIDE SEQUENCE [LARGE SCALE GENOMIC DNA]</scope>
    <source>
        <strain evidence="2 3">0408225</strain>
    </source>
</reference>
<comment type="caution">
    <text evidence="2">The sequence shown here is derived from an EMBL/GenBank/DDBJ whole genome shotgun (WGS) entry which is preliminary data.</text>
</comment>
<dbReference type="SUPFAM" id="SSF56219">
    <property type="entry name" value="DNase I-like"/>
    <property type="match status" value="1"/>
</dbReference>
<dbReference type="RefSeq" id="WP_009767415.1">
    <property type="nucleotide sequence ID" value="NZ_ANIN01000001.1"/>
</dbReference>
<evidence type="ECO:0000259" key="1">
    <source>
        <dbReference type="Pfam" id="PF03372"/>
    </source>
</evidence>
<dbReference type="InterPro" id="IPR005135">
    <property type="entry name" value="Endo/exonuclease/phosphatase"/>
</dbReference>
<dbReference type="AlphaFoldDB" id="L2FA31"/>
<feature type="domain" description="Endonuclease/exonuclease/phosphatase" evidence="1">
    <location>
        <begin position="12"/>
        <end position="242"/>
    </location>
</feature>
<dbReference type="EMBL" id="ANIN01000001">
    <property type="protein sequence ID" value="ELA09596.1"/>
    <property type="molecule type" value="Genomic_DNA"/>
</dbReference>
<dbReference type="PANTHER" id="PTHR14859">
    <property type="entry name" value="CALCOFLUOR WHITE HYPERSENSITIVE PROTEIN PRECURSOR"/>
    <property type="match status" value="1"/>
</dbReference>
<dbReference type="eggNOG" id="COG3568">
    <property type="taxonomic scope" value="Bacteria"/>
</dbReference>
<dbReference type="Proteomes" id="UP000023795">
    <property type="component" value="Unassembled WGS sequence"/>
</dbReference>
<dbReference type="STRING" id="1230338.MOMA_04300"/>
<proteinExistence type="predicted"/>
<accession>L2FA31</accession>